<comment type="cofactor">
    <cofactor evidence="8">
        <name>Zn(2+)</name>
        <dbReference type="ChEBI" id="CHEBI:29105"/>
    </cofactor>
    <text evidence="8">Binds 2 Zn(2+) ions.</text>
</comment>
<evidence type="ECO:0000256" key="8">
    <source>
        <dbReference type="HAMAP-Rule" id="MF_01818"/>
    </source>
</evidence>
<keyword evidence="10" id="KW-1185">Reference proteome</keyword>
<organism evidence="9 10">
    <name type="scientific">Clostridium rhizosphaerae</name>
    <dbReference type="NCBI Taxonomy" id="2803861"/>
    <lineage>
        <taxon>Bacteria</taxon>
        <taxon>Bacillati</taxon>
        <taxon>Bacillota</taxon>
        <taxon>Clostridia</taxon>
        <taxon>Eubacteriales</taxon>
        <taxon>Clostridiaceae</taxon>
        <taxon>Clostridium</taxon>
    </lineage>
</organism>
<dbReference type="CDD" id="cd07717">
    <property type="entry name" value="RNaseZ_ZiPD-like_MBL-fold"/>
    <property type="match status" value="1"/>
</dbReference>
<gene>
    <name evidence="8" type="primary">rnz</name>
    <name evidence="9" type="ORF">JK636_13370</name>
</gene>
<reference evidence="9 10" key="1">
    <citation type="submission" date="2021-01" db="EMBL/GenBank/DDBJ databases">
        <title>Genome public.</title>
        <authorList>
            <person name="Liu C."/>
            <person name="Sun Q."/>
        </authorList>
    </citation>
    <scope>NUCLEOTIDE SEQUENCE [LARGE SCALE GENOMIC DNA]</scope>
    <source>
        <strain evidence="9 10">YIM B02515</strain>
    </source>
</reference>
<dbReference type="GO" id="GO:0042781">
    <property type="term" value="F:3'-tRNA processing endoribonuclease activity"/>
    <property type="evidence" value="ECO:0007669"/>
    <property type="project" value="UniProtKB-EC"/>
</dbReference>
<keyword evidence="4 8" id="KW-0479">Metal-binding</keyword>
<proteinExistence type="inferred from homology"/>
<evidence type="ECO:0000256" key="6">
    <source>
        <dbReference type="ARBA" id="ARBA00022801"/>
    </source>
</evidence>
<dbReference type="Proteomes" id="UP000632377">
    <property type="component" value="Unassembled WGS sequence"/>
</dbReference>
<evidence type="ECO:0000256" key="3">
    <source>
        <dbReference type="ARBA" id="ARBA00022722"/>
    </source>
</evidence>
<comment type="similarity">
    <text evidence="8">Belongs to the RNase Z family.</text>
</comment>
<dbReference type="EC" id="3.1.26.11" evidence="8"/>
<dbReference type="Pfam" id="PF23023">
    <property type="entry name" value="Anti-Pycsar_Apyc1"/>
    <property type="match status" value="1"/>
</dbReference>
<dbReference type="Gene3D" id="3.60.15.10">
    <property type="entry name" value="Ribonuclease Z/Hydroxyacylglutathione hydrolase-like"/>
    <property type="match status" value="1"/>
</dbReference>
<accession>A0ABS1TBL8</accession>
<dbReference type="EMBL" id="JAESWC010000008">
    <property type="protein sequence ID" value="MBL4936748.1"/>
    <property type="molecule type" value="Genomic_DNA"/>
</dbReference>
<dbReference type="InterPro" id="IPR036866">
    <property type="entry name" value="RibonucZ/Hydroxyglut_hydro"/>
</dbReference>
<feature type="active site" description="Proton acceptor" evidence="8">
    <location>
        <position position="65"/>
    </location>
</feature>
<feature type="binding site" evidence="8">
    <location>
        <position position="65"/>
    </location>
    <ligand>
        <name>Zn(2+)</name>
        <dbReference type="ChEBI" id="CHEBI:29105"/>
        <label>2</label>
        <note>catalytic</note>
    </ligand>
</feature>
<keyword evidence="7 8" id="KW-0862">Zinc</keyword>
<keyword evidence="3 8" id="KW-0540">Nuclease</keyword>
<comment type="caution">
    <text evidence="9">The sequence shown here is derived from an EMBL/GenBank/DDBJ whole genome shotgun (WGS) entry which is preliminary data.</text>
</comment>
<feature type="binding site" evidence="8">
    <location>
        <position position="207"/>
    </location>
    <ligand>
        <name>Zn(2+)</name>
        <dbReference type="ChEBI" id="CHEBI:29105"/>
        <label>1</label>
        <note>catalytic</note>
    </ligand>
</feature>
<dbReference type="PANTHER" id="PTHR46018">
    <property type="entry name" value="ZINC PHOSPHODIESTERASE ELAC PROTEIN 1"/>
    <property type="match status" value="1"/>
</dbReference>
<comment type="catalytic activity">
    <reaction evidence="8">
        <text>Endonucleolytic cleavage of RNA, removing extra 3' nucleotides from tRNA precursor, generating 3' termini of tRNAs. A 3'-hydroxy group is left at the tRNA terminus and a 5'-phosphoryl group is left at the trailer molecule.</text>
        <dbReference type="EC" id="3.1.26.11"/>
    </reaction>
</comment>
<keyword evidence="2 8" id="KW-0819">tRNA processing</keyword>
<dbReference type="NCBIfam" id="NF000801">
    <property type="entry name" value="PRK00055.1-3"/>
    <property type="match status" value="1"/>
</dbReference>
<feature type="binding site" evidence="8">
    <location>
        <position position="266"/>
    </location>
    <ligand>
        <name>Zn(2+)</name>
        <dbReference type="ChEBI" id="CHEBI:29105"/>
        <label>2</label>
        <note>catalytic</note>
    </ligand>
</feature>
<feature type="binding site" evidence="8">
    <location>
        <position position="66"/>
    </location>
    <ligand>
        <name>Zn(2+)</name>
        <dbReference type="ChEBI" id="CHEBI:29105"/>
        <label>2</label>
        <note>catalytic</note>
    </ligand>
</feature>
<keyword evidence="5 8" id="KW-0255">Endonuclease</keyword>
<evidence type="ECO:0000256" key="5">
    <source>
        <dbReference type="ARBA" id="ARBA00022759"/>
    </source>
</evidence>
<evidence type="ECO:0000256" key="7">
    <source>
        <dbReference type="ARBA" id="ARBA00022833"/>
    </source>
</evidence>
<evidence type="ECO:0000313" key="10">
    <source>
        <dbReference type="Proteomes" id="UP000632377"/>
    </source>
</evidence>
<protein>
    <recommendedName>
        <fullName evidence="8">Ribonuclease Z</fullName>
        <shortName evidence="8">RNase Z</shortName>
        <ecNumber evidence="8">3.1.26.11</ecNumber>
    </recommendedName>
    <alternativeName>
        <fullName evidence="8">tRNA 3 endonuclease</fullName>
    </alternativeName>
    <alternativeName>
        <fullName evidence="8">tRNase Z</fullName>
    </alternativeName>
</protein>
<dbReference type="PANTHER" id="PTHR46018:SF2">
    <property type="entry name" value="ZINC PHOSPHODIESTERASE ELAC PROTEIN 1"/>
    <property type="match status" value="1"/>
</dbReference>
<dbReference type="HAMAP" id="MF_01818">
    <property type="entry name" value="RNase_Z_BN"/>
    <property type="match status" value="1"/>
</dbReference>
<feature type="binding site" evidence="8">
    <location>
        <position position="139"/>
    </location>
    <ligand>
        <name>Zn(2+)</name>
        <dbReference type="ChEBI" id="CHEBI:29105"/>
        <label>1</label>
        <note>catalytic</note>
    </ligand>
</feature>
<comment type="function">
    <text evidence="8">Zinc phosphodiesterase, which displays some tRNA 3'-processing endonuclease activity. Probably involved in tRNA maturation, by removing a 3'-trailer from precursor tRNA.</text>
</comment>
<dbReference type="RefSeq" id="WP_202749504.1">
    <property type="nucleotide sequence ID" value="NZ_JAESWC010000008.1"/>
</dbReference>
<dbReference type="NCBIfam" id="TIGR02651">
    <property type="entry name" value="RNase_Z"/>
    <property type="match status" value="1"/>
</dbReference>
<feature type="binding site" evidence="8">
    <location>
        <position position="63"/>
    </location>
    <ligand>
        <name>Zn(2+)</name>
        <dbReference type="ChEBI" id="CHEBI:29105"/>
        <label>1</label>
        <note>catalytic</note>
    </ligand>
</feature>
<evidence type="ECO:0000256" key="1">
    <source>
        <dbReference type="ARBA" id="ARBA00011738"/>
    </source>
</evidence>
<evidence type="ECO:0000313" key="9">
    <source>
        <dbReference type="EMBL" id="MBL4936748.1"/>
    </source>
</evidence>
<feature type="binding site" evidence="8">
    <location>
        <position position="207"/>
    </location>
    <ligand>
        <name>Zn(2+)</name>
        <dbReference type="ChEBI" id="CHEBI:29105"/>
        <label>2</label>
        <note>catalytic</note>
    </ligand>
</feature>
<sequence length="303" mass="34265">MLDAALLGCGGSMPIPNRYLTSLLLSYNGKMILIDCGEGTQVSLKLLKWGFKDIDIICFTHYHADHAVGFPGLLLTIGNSGRTEPLTIIGPSGLKKIVEGLSVIAPNLPYELKLIELGGDKENSIKLDSIIINVLPVEHTVPCLAYSFIVERMRKFDRDKAEREKIPMEFWNRLRKGEEINYKGKLLTPDLVMGERRKGIKISYCTDTRPIEELIDFVRHSDLFICEGMYGDDEFLPKAIDNKHMLFSEAASLGNEGEVKELWLTHYSPSLIEPLDYIESTRKIFKSTFLGEDRMTKTLNFSE</sequence>
<dbReference type="SUPFAM" id="SSF56281">
    <property type="entry name" value="Metallo-hydrolase/oxidoreductase"/>
    <property type="match status" value="1"/>
</dbReference>
<evidence type="ECO:0000256" key="4">
    <source>
        <dbReference type="ARBA" id="ARBA00022723"/>
    </source>
</evidence>
<evidence type="ECO:0000256" key="2">
    <source>
        <dbReference type="ARBA" id="ARBA00022694"/>
    </source>
</evidence>
<dbReference type="InterPro" id="IPR013471">
    <property type="entry name" value="RNase_Z/BN"/>
</dbReference>
<comment type="subunit">
    <text evidence="1 8">Homodimer.</text>
</comment>
<feature type="binding site" evidence="8">
    <location>
        <position position="61"/>
    </location>
    <ligand>
        <name>Zn(2+)</name>
        <dbReference type="ChEBI" id="CHEBI:29105"/>
        <label>1</label>
        <note>catalytic</note>
    </ligand>
</feature>
<name>A0ABS1TBL8_9CLOT</name>
<keyword evidence="6 8" id="KW-0378">Hydrolase</keyword>